<dbReference type="SUPFAM" id="SSF52402">
    <property type="entry name" value="Adenine nucleotide alpha hydrolases-like"/>
    <property type="match status" value="1"/>
</dbReference>
<dbReference type="Gene3D" id="3.40.50.620">
    <property type="entry name" value="HUPs"/>
    <property type="match status" value="1"/>
</dbReference>
<dbReference type="GeneID" id="303219130"/>
<dbReference type="AlphaFoldDB" id="A0A4Q8XS11"/>
<dbReference type="InterPro" id="IPR001308">
    <property type="entry name" value="ETF_a/FixB"/>
</dbReference>
<sequence>MEAHQAESQSPIVSRASAKKELPRHFRDNRHVWVFIELERGQVHPVSIELLGEGRKLADKLGVQLAGVVIGTAEDLGVRSAIAEAFAYGADLAYLVESPLLSDYRNEPFTKALSDLVILHKPEILLLGATSLGRDLAGSVATTLETGLTADCTELDVDADGSLAATRPTFGGSLLCTIYTLNSRPQMATVRPRVMATPKRVTHAIGPIIRHDLMMIEEEIVTKVLGFLPDERSEKINLAYADIVVAGGLGIGTAENLERVMVLARTIGGEFGCSRPLVQKGWMEVDRQIGQTGQTIRPKLYLAAGISGAVQHRVGVEGADLIVAINTDSNAPIFDFAHVAVVADAVALLPALTAAFTRRLAPHTNRCK</sequence>
<dbReference type="GO" id="GO:0050660">
    <property type="term" value="F:flavin adenine dinucleotide binding"/>
    <property type="evidence" value="ECO:0007669"/>
    <property type="project" value="InterPro"/>
</dbReference>
<dbReference type="InterPro" id="IPR018206">
    <property type="entry name" value="ETF_asu_C_CS"/>
</dbReference>
<dbReference type="PANTHER" id="PTHR43153:SF1">
    <property type="entry name" value="ELECTRON TRANSFER FLAVOPROTEIN SUBUNIT ALPHA, MITOCHONDRIAL"/>
    <property type="match status" value="1"/>
</dbReference>
<keyword evidence="5" id="KW-0285">Flavoprotein</keyword>
<keyword evidence="8" id="KW-0535">Nitrogen fixation</keyword>
<dbReference type="PIRSF" id="PIRSF000089">
    <property type="entry name" value="Electra_flavoP_a"/>
    <property type="match status" value="1"/>
</dbReference>
<dbReference type="Gene3D" id="3.40.50.1220">
    <property type="entry name" value="TPP-binding domain"/>
    <property type="match status" value="1"/>
</dbReference>
<keyword evidence="4" id="KW-0813">Transport</keyword>
<dbReference type="GO" id="GO:0033539">
    <property type="term" value="P:fatty acid beta-oxidation using acyl-CoA dehydrogenase"/>
    <property type="evidence" value="ECO:0007669"/>
    <property type="project" value="TreeGrafter"/>
</dbReference>
<evidence type="ECO:0000256" key="8">
    <source>
        <dbReference type="ARBA" id="ARBA00023231"/>
    </source>
</evidence>
<evidence type="ECO:0000256" key="9">
    <source>
        <dbReference type="PIRSR" id="PIRSR000089-1"/>
    </source>
</evidence>
<dbReference type="PROSITE" id="PS00696">
    <property type="entry name" value="ETF_ALPHA"/>
    <property type="match status" value="1"/>
</dbReference>
<dbReference type="CDD" id="cd01715">
    <property type="entry name" value="ETF_alpha"/>
    <property type="match status" value="1"/>
</dbReference>
<evidence type="ECO:0000256" key="7">
    <source>
        <dbReference type="ARBA" id="ARBA00022982"/>
    </source>
</evidence>
<feature type="binding site" evidence="9">
    <location>
        <begin position="288"/>
        <end position="292"/>
    </location>
    <ligand>
        <name>FAD</name>
        <dbReference type="ChEBI" id="CHEBI:57692"/>
    </ligand>
</feature>
<accession>A0A4Q8XS11</accession>
<dbReference type="EMBL" id="SIPS01000010">
    <property type="protein sequence ID" value="TAW13766.1"/>
    <property type="molecule type" value="Genomic_DNA"/>
</dbReference>
<comment type="subunit">
    <text evidence="3">FixA and FixB form a heterodimer.</text>
</comment>
<gene>
    <name evidence="12" type="ORF">ELI03_33675</name>
    <name evidence="11" type="ORF">ELI19_34240</name>
</gene>
<comment type="function">
    <text evidence="1">May play a role in a redox process involved in nitrogen fixation.</text>
</comment>
<keyword evidence="7" id="KW-0249">Electron transport</keyword>
<dbReference type="InterPro" id="IPR033947">
    <property type="entry name" value="ETF_alpha_N"/>
</dbReference>
<dbReference type="PANTHER" id="PTHR43153">
    <property type="entry name" value="ELECTRON TRANSFER FLAVOPROTEIN ALPHA"/>
    <property type="match status" value="1"/>
</dbReference>
<feature type="binding site" evidence="9">
    <location>
        <position position="326"/>
    </location>
    <ligand>
        <name>FAD</name>
        <dbReference type="ChEBI" id="CHEBI:57692"/>
    </ligand>
</feature>
<keyword evidence="6 9" id="KW-0274">FAD</keyword>
<evidence type="ECO:0000256" key="5">
    <source>
        <dbReference type="ARBA" id="ARBA00022630"/>
    </source>
</evidence>
<dbReference type="Proteomes" id="UP000292036">
    <property type="component" value="Unassembled WGS sequence"/>
</dbReference>
<dbReference type="InterPro" id="IPR014731">
    <property type="entry name" value="ETF_asu_C"/>
</dbReference>
<evidence type="ECO:0000313" key="12">
    <source>
        <dbReference type="EMBL" id="TAX65303.1"/>
    </source>
</evidence>
<dbReference type="InterPro" id="IPR029035">
    <property type="entry name" value="DHS-like_NAD/FAD-binding_dom"/>
</dbReference>
<evidence type="ECO:0000256" key="2">
    <source>
        <dbReference type="ARBA" id="ARBA00005817"/>
    </source>
</evidence>
<feature type="binding site" evidence="9">
    <location>
        <begin position="274"/>
        <end position="275"/>
    </location>
    <ligand>
        <name>FAD</name>
        <dbReference type="ChEBI" id="CHEBI:57692"/>
    </ligand>
</feature>
<comment type="caution">
    <text evidence="12">The sequence shown here is derived from an EMBL/GenBank/DDBJ whole genome shotgun (WGS) entry which is preliminary data.</text>
</comment>
<dbReference type="InterPro" id="IPR014730">
    <property type="entry name" value="ETF_a/b_N"/>
</dbReference>
<dbReference type="SUPFAM" id="SSF52467">
    <property type="entry name" value="DHS-like NAD/FAD-binding domain"/>
    <property type="match status" value="1"/>
</dbReference>
<evidence type="ECO:0000256" key="3">
    <source>
        <dbReference type="ARBA" id="ARBA00011874"/>
    </source>
</evidence>
<dbReference type="GO" id="GO:0009055">
    <property type="term" value="F:electron transfer activity"/>
    <property type="evidence" value="ECO:0007669"/>
    <property type="project" value="InterPro"/>
</dbReference>
<name>A0A4Q8XS11_RHILE</name>
<dbReference type="Pfam" id="PF00766">
    <property type="entry name" value="ETF_alpha"/>
    <property type="match status" value="1"/>
</dbReference>
<comment type="cofactor">
    <cofactor evidence="9">
        <name>FAD</name>
        <dbReference type="ChEBI" id="CHEBI:57692"/>
    </cofactor>
    <text evidence="9">Binds 1 FAD per dimer.</text>
</comment>
<protein>
    <submittedName>
        <fullName evidence="12">Electron transfer flavoprotein subunit alpha/FixB family protein</fullName>
    </submittedName>
</protein>
<evidence type="ECO:0000256" key="6">
    <source>
        <dbReference type="ARBA" id="ARBA00022827"/>
    </source>
</evidence>
<organism evidence="12 14">
    <name type="scientific">Rhizobium leguminosarum</name>
    <dbReference type="NCBI Taxonomy" id="384"/>
    <lineage>
        <taxon>Bacteria</taxon>
        <taxon>Pseudomonadati</taxon>
        <taxon>Pseudomonadota</taxon>
        <taxon>Alphaproteobacteria</taxon>
        <taxon>Hyphomicrobiales</taxon>
        <taxon>Rhizobiaceae</taxon>
        <taxon>Rhizobium/Agrobacterium group</taxon>
        <taxon>Rhizobium</taxon>
    </lineage>
</organism>
<evidence type="ECO:0000256" key="1">
    <source>
        <dbReference type="ARBA" id="ARBA00003554"/>
    </source>
</evidence>
<feature type="domain" description="Electron transfer flavoprotein alpha/beta-subunit N-terminal" evidence="10">
    <location>
        <begin position="32"/>
        <end position="224"/>
    </location>
</feature>
<comment type="similarity">
    <text evidence="2">Belongs to the ETF alpha-subunit/FixB family.</text>
</comment>
<evidence type="ECO:0000259" key="10">
    <source>
        <dbReference type="SMART" id="SM00893"/>
    </source>
</evidence>
<dbReference type="InterPro" id="IPR014729">
    <property type="entry name" value="Rossmann-like_a/b/a_fold"/>
</dbReference>
<dbReference type="EMBL" id="SIPC01000007">
    <property type="protein sequence ID" value="TAX65303.1"/>
    <property type="molecule type" value="Genomic_DNA"/>
</dbReference>
<dbReference type="Proteomes" id="UP000293652">
    <property type="component" value="Unassembled WGS sequence"/>
</dbReference>
<reference evidence="13 14" key="1">
    <citation type="submission" date="2019-02" db="EMBL/GenBank/DDBJ databases">
        <title>The genomic architecture of introgression among sibling species of bacteria.</title>
        <authorList>
            <person name="Cavassim M.I.A."/>
            <person name="Moeskjaer S."/>
            <person name="Moslemi C."/>
            <person name="Fields B."/>
            <person name="Bachmann A."/>
            <person name="Vilhjalmsson B."/>
            <person name="Schierup M.H."/>
            <person name="Young J.P.W."/>
            <person name="Andersen S.U."/>
        </authorList>
    </citation>
    <scope>NUCLEOTIDE SEQUENCE [LARGE SCALE GENOMIC DNA]</scope>
    <source>
        <strain evidence="12 14">SM145A</strain>
        <strain evidence="11 13">SM151B</strain>
    </source>
</reference>
<dbReference type="Pfam" id="PF01012">
    <property type="entry name" value="ETF"/>
    <property type="match status" value="1"/>
</dbReference>
<proteinExistence type="inferred from homology"/>
<evidence type="ECO:0000313" key="11">
    <source>
        <dbReference type="EMBL" id="TAW13766.1"/>
    </source>
</evidence>
<evidence type="ECO:0000256" key="4">
    <source>
        <dbReference type="ARBA" id="ARBA00022448"/>
    </source>
</evidence>
<feature type="binding site" evidence="9">
    <location>
        <begin position="305"/>
        <end position="312"/>
    </location>
    <ligand>
        <name>FAD</name>
        <dbReference type="ChEBI" id="CHEBI:57692"/>
    </ligand>
</feature>
<evidence type="ECO:0000313" key="14">
    <source>
        <dbReference type="Proteomes" id="UP000293652"/>
    </source>
</evidence>
<dbReference type="SMART" id="SM00893">
    <property type="entry name" value="ETF"/>
    <property type="match status" value="1"/>
</dbReference>
<evidence type="ECO:0000313" key="13">
    <source>
        <dbReference type="Proteomes" id="UP000292036"/>
    </source>
</evidence>
<dbReference type="RefSeq" id="WP_033181223.1">
    <property type="nucleotide sequence ID" value="NZ_JACDJD010000023.1"/>
</dbReference>